<reference evidence="4 5" key="2">
    <citation type="journal article" date="2009" name="Proc. Natl. Acad. Sci. U.S.A.">
        <title>On the chimeric nature, thermophilic origin, and phylogenetic placement of the Thermotogales.</title>
        <authorList>
            <person name="Zhaxybayeva O."/>
            <person name="Swithers K.S."/>
            <person name="Lapierre P."/>
            <person name="Fournier G.P."/>
            <person name="Bickhart D.M."/>
            <person name="DeBoy R.T."/>
            <person name="Nelson K.E."/>
            <person name="Nesbo C.L."/>
            <person name="Doolittle W.F."/>
            <person name="Gogarten J.P."/>
            <person name="Noll K.M."/>
        </authorList>
    </citation>
    <scope>NUCLEOTIDE SEQUENCE [LARGE SCALE GENOMIC DNA]</scope>
    <source>
        <strain evidence="5">ATCC BAA-301 / DSM 14385 / NBRC 107922 / TMO</strain>
    </source>
</reference>
<dbReference type="eggNOG" id="COG1653">
    <property type="taxonomic scope" value="Bacteria"/>
</dbReference>
<accession>A8F749</accession>
<dbReference type="InterPro" id="IPR050490">
    <property type="entry name" value="Bact_solute-bd_prot1"/>
</dbReference>
<dbReference type="SUPFAM" id="SSF53850">
    <property type="entry name" value="Periplasmic binding protein-like II"/>
    <property type="match status" value="1"/>
</dbReference>
<reference evidence="4 5" key="1">
    <citation type="submission" date="2007-08" db="EMBL/GenBank/DDBJ databases">
        <title>Complete sequence of Thermotoga lettingae TMO.</title>
        <authorList>
            <consortium name="US DOE Joint Genome Institute"/>
            <person name="Copeland A."/>
            <person name="Lucas S."/>
            <person name="Lapidus A."/>
            <person name="Barry K."/>
            <person name="Glavina del Rio T."/>
            <person name="Dalin E."/>
            <person name="Tice H."/>
            <person name="Pitluck S."/>
            <person name="Foster B."/>
            <person name="Bruce D."/>
            <person name="Schmutz J."/>
            <person name="Larimer F."/>
            <person name="Land M."/>
            <person name="Hauser L."/>
            <person name="Kyrpides N."/>
            <person name="Mikhailova N."/>
            <person name="Nelson K."/>
            <person name="Gogarten J.P."/>
            <person name="Noll K."/>
            <person name="Richardson P."/>
        </authorList>
    </citation>
    <scope>NUCLEOTIDE SEQUENCE [LARGE SCALE GENOMIC DNA]</scope>
    <source>
        <strain evidence="5">ATCC BAA-301 / DSM 14385 / NBRC 107922 / TMO</strain>
    </source>
</reference>
<dbReference type="HOGENOM" id="CLU_031285_9_3_0"/>
<dbReference type="OrthoDB" id="9770625at2"/>
<dbReference type="RefSeq" id="WP_012003459.1">
    <property type="nucleotide sequence ID" value="NC_009828.1"/>
</dbReference>
<organism evidence="4 5">
    <name type="scientific">Pseudothermotoga lettingae (strain ATCC BAA-301 / DSM 14385 / NBRC 107922 / TMO)</name>
    <name type="common">Thermotoga lettingae</name>
    <dbReference type="NCBI Taxonomy" id="416591"/>
    <lineage>
        <taxon>Bacteria</taxon>
        <taxon>Thermotogati</taxon>
        <taxon>Thermotogota</taxon>
        <taxon>Thermotogae</taxon>
        <taxon>Thermotogales</taxon>
        <taxon>Thermotogaceae</taxon>
        <taxon>Pseudothermotoga</taxon>
    </lineage>
</organism>
<dbReference type="Proteomes" id="UP000002016">
    <property type="component" value="Chromosome"/>
</dbReference>
<name>A8F749_PSELT</name>
<evidence type="ECO:0000256" key="1">
    <source>
        <dbReference type="ARBA" id="ARBA00008520"/>
    </source>
</evidence>
<evidence type="ECO:0000313" key="4">
    <source>
        <dbReference type="EMBL" id="ABV33983.1"/>
    </source>
</evidence>
<dbReference type="KEGG" id="tle:Tlet_1427"/>
<dbReference type="EMBL" id="CP000812">
    <property type="protein sequence ID" value="ABV33983.1"/>
    <property type="molecule type" value="Genomic_DNA"/>
</dbReference>
<evidence type="ECO:0000313" key="5">
    <source>
        <dbReference type="Proteomes" id="UP000002016"/>
    </source>
</evidence>
<comment type="similarity">
    <text evidence="1">Belongs to the bacterial solute-binding protein 1 family.</text>
</comment>
<keyword evidence="3" id="KW-0732">Signal</keyword>
<dbReference type="PANTHER" id="PTHR43649:SF34">
    <property type="entry name" value="ABC TRANSPORTER PERIPLASMIC-BINDING PROTEIN YCJN-RELATED"/>
    <property type="match status" value="1"/>
</dbReference>
<evidence type="ECO:0000256" key="3">
    <source>
        <dbReference type="ARBA" id="ARBA00022729"/>
    </source>
</evidence>
<evidence type="ECO:0000256" key="2">
    <source>
        <dbReference type="ARBA" id="ARBA00022448"/>
    </source>
</evidence>
<dbReference type="PANTHER" id="PTHR43649">
    <property type="entry name" value="ARABINOSE-BINDING PROTEIN-RELATED"/>
    <property type="match status" value="1"/>
</dbReference>
<dbReference type="AlphaFoldDB" id="A8F749"/>
<sequence precursor="true">MKTFSFVFAVFVLIVSGTLLSADLRLVSEVGIHTEAWKALIKDFTDQTDINIEVEQIPYAQYFNQLLLSYTSGRGDYDVPYISLLWYPALAKAGYISPISDIPGSNQLNFDDIPGISNAVIDGKVYLVPFYQELGGIVYRTDLFNNPEERKKFKEQFGYELQPPETLKQYLDVAKFFYRPPDLYGVTLMGQRSIHLVTHFMQRLWAMGGQLFDSDMKPVFNSDVGIAALENMKEFFKYASPSSKNYVFQDALSEFENGKSAMAEIWTTALFYANNPDISKVAGKVSFAGFPRDEKLLGAKLPMLYITWGFAISSSVKDKEKALEWIKFATKPENEIKVSQIGCIPARLSALDDSRLIEKLPWLSMFKEAIENCIPTPLYPLIPEGQQILSDYLAPNISDYLSGVKTAKQALDDAANGVYKLLEEQGYYKGK</sequence>
<dbReference type="STRING" id="416591.Tlet_1427"/>
<keyword evidence="5" id="KW-1185">Reference proteome</keyword>
<gene>
    <name evidence="4" type="ordered locus">Tlet_1427</name>
</gene>
<dbReference type="Pfam" id="PF01547">
    <property type="entry name" value="SBP_bac_1"/>
    <property type="match status" value="1"/>
</dbReference>
<keyword evidence="2" id="KW-0813">Transport</keyword>
<dbReference type="InterPro" id="IPR006059">
    <property type="entry name" value="SBP"/>
</dbReference>
<proteinExistence type="inferred from homology"/>
<dbReference type="CDD" id="cd13585">
    <property type="entry name" value="PBP2_TMBP_like"/>
    <property type="match status" value="1"/>
</dbReference>
<dbReference type="Gene3D" id="3.40.190.10">
    <property type="entry name" value="Periplasmic binding protein-like II"/>
    <property type="match status" value="2"/>
</dbReference>
<protein>
    <submittedName>
        <fullName evidence="4">Extracellular solute-binding protein family 1</fullName>
    </submittedName>
</protein>